<protein>
    <submittedName>
        <fullName evidence="2">TRAP-type mannitol/chloroaromatic compound transport system substrate-binding protein</fullName>
    </submittedName>
</protein>
<dbReference type="SUPFAM" id="SSF53850">
    <property type="entry name" value="Periplasmic binding protein-like II"/>
    <property type="match status" value="1"/>
</dbReference>
<keyword evidence="1" id="KW-0732">Signal</keyword>
<evidence type="ECO:0000313" key="3">
    <source>
        <dbReference type="Proteomes" id="UP001549321"/>
    </source>
</evidence>
<dbReference type="PANTHER" id="PTHR33376:SF5">
    <property type="entry name" value="EXTRACYTOPLASMIC SOLUTE RECEPTOR PROTEIN"/>
    <property type="match status" value="1"/>
</dbReference>
<dbReference type="InterPro" id="IPR038404">
    <property type="entry name" value="TRAP_DctP_sf"/>
</dbReference>
<organism evidence="2 3">
    <name type="scientific">Kaistia defluvii</name>
    <dbReference type="NCBI Taxonomy" id="410841"/>
    <lineage>
        <taxon>Bacteria</taxon>
        <taxon>Pseudomonadati</taxon>
        <taxon>Pseudomonadota</taxon>
        <taxon>Alphaproteobacteria</taxon>
        <taxon>Hyphomicrobiales</taxon>
        <taxon>Kaistiaceae</taxon>
        <taxon>Kaistia</taxon>
    </lineage>
</organism>
<dbReference type="RefSeq" id="WP_354554326.1">
    <property type="nucleotide sequence ID" value="NZ_JBEPSM010000005.1"/>
</dbReference>
<dbReference type="Proteomes" id="UP001549321">
    <property type="component" value="Unassembled WGS sequence"/>
</dbReference>
<reference evidence="2 3" key="1">
    <citation type="submission" date="2024-06" db="EMBL/GenBank/DDBJ databases">
        <title>Sorghum-associated microbial communities from plants grown in Nebraska, USA.</title>
        <authorList>
            <person name="Schachtman D."/>
        </authorList>
    </citation>
    <scope>NUCLEOTIDE SEQUENCE [LARGE SCALE GENOMIC DNA]</scope>
    <source>
        <strain evidence="2 3">3207</strain>
    </source>
</reference>
<dbReference type="CDD" id="cd13604">
    <property type="entry name" value="PBP2_TRAP_ketoacid_lactate_like"/>
    <property type="match status" value="1"/>
</dbReference>
<dbReference type="InterPro" id="IPR018389">
    <property type="entry name" value="DctP_fam"/>
</dbReference>
<evidence type="ECO:0000313" key="2">
    <source>
        <dbReference type="EMBL" id="MET4636621.1"/>
    </source>
</evidence>
<dbReference type="Pfam" id="PF03480">
    <property type="entry name" value="DctP"/>
    <property type="match status" value="1"/>
</dbReference>
<dbReference type="InterPro" id="IPR026289">
    <property type="entry name" value="SBP_TakP-like"/>
</dbReference>
<comment type="caution">
    <text evidence="2">The sequence shown here is derived from an EMBL/GenBank/DDBJ whole genome shotgun (WGS) entry which is preliminary data.</text>
</comment>
<dbReference type="Gene3D" id="3.40.190.10">
    <property type="entry name" value="Periplasmic binding protein-like II"/>
    <property type="match status" value="1"/>
</dbReference>
<proteinExistence type="predicted"/>
<accession>A0ABV2R5Q5</accession>
<dbReference type="InterPro" id="IPR006311">
    <property type="entry name" value="TAT_signal"/>
</dbReference>
<dbReference type="Gene3D" id="3.40.190.170">
    <property type="entry name" value="Bacterial extracellular solute-binding protein, family 7"/>
    <property type="match status" value="1"/>
</dbReference>
<dbReference type="PROSITE" id="PS51318">
    <property type="entry name" value="TAT"/>
    <property type="match status" value="1"/>
</dbReference>
<sequence length="381" mass="40175">MTRDKADIGRRQLFRLGAAGLGSSVAVSLASPVLAETPLAAPSVARSPESFVWKMATAWPKDTPGVGVSAQRLAERIGTLSDGRLRVQVFDAGDLVAPGQVFDAVSTGKAEMGHGSPYYWAAKDPAFHYFSGVPFGLTANEHIAWLAFGGGQILWEKAYEPFGVLPFYVGSTGPQAAGWFKREIRTPEDFKGLTIRITGLGGDVLKRLGASPVLLPQGDIAAALESGTIDAAEWVGPWNDLALNLPRAAPFCYMPAFHELATALELMVGKTAFETLPDDLRAVVRSAALASATEVSADFSANNIAALPMLVERGTVVKSFPNPVIDALAKTSAEVLTEVGESSPVAKEVHPAFIAFRKKAVAYAAVAEGAALAMRARALAI</sequence>
<evidence type="ECO:0000256" key="1">
    <source>
        <dbReference type="ARBA" id="ARBA00022729"/>
    </source>
</evidence>
<dbReference type="PANTHER" id="PTHR33376">
    <property type="match status" value="1"/>
</dbReference>
<keyword evidence="3" id="KW-1185">Reference proteome</keyword>
<name>A0ABV2R5Q5_9HYPH</name>
<dbReference type="EMBL" id="JBEPSM010000005">
    <property type="protein sequence ID" value="MET4636621.1"/>
    <property type="molecule type" value="Genomic_DNA"/>
</dbReference>
<dbReference type="NCBIfam" id="NF037995">
    <property type="entry name" value="TRAP_S1"/>
    <property type="match status" value="1"/>
</dbReference>
<dbReference type="PIRSF" id="PIRSF039026">
    <property type="entry name" value="SiaP"/>
    <property type="match status" value="1"/>
</dbReference>
<gene>
    <name evidence="2" type="ORF">ABIE08_004584</name>
</gene>